<dbReference type="PROSITE" id="PS51192">
    <property type="entry name" value="HELICASE_ATP_BIND_1"/>
    <property type="match status" value="1"/>
</dbReference>
<dbReference type="PROSITE" id="PS51194">
    <property type="entry name" value="HELICASE_CTER"/>
    <property type="match status" value="1"/>
</dbReference>
<feature type="domain" description="Helicase C-terminal" evidence="14">
    <location>
        <begin position="544"/>
        <end position="698"/>
    </location>
</feature>
<feature type="binding site" evidence="12">
    <location>
        <position position="512"/>
    </location>
    <ligand>
        <name>Zn(2+)</name>
        <dbReference type="ChEBI" id="CHEBI:29105"/>
        <label>1</label>
    </ligand>
</feature>
<name>A0A1S6IN06_9LACT</name>
<evidence type="ECO:0000256" key="1">
    <source>
        <dbReference type="ARBA" id="ARBA00022515"/>
    </source>
</evidence>
<dbReference type="EMBL" id="CP019728">
    <property type="protein sequence ID" value="AQS52938.1"/>
    <property type="molecule type" value="Genomic_DNA"/>
</dbReference>
<comment type="function">
    <text evidence="12">Initiates the restart of stalled replication forks, which reloads the replicative helicase on sites other than the origin of replication. Recognizes and binds to abandoned replication forks and remodels them to uncover a helicase loading site. Promotes assembly of the primosome at these replication forks.</text>
</comment>
<feature type="binding site" evidence="12">
    <location>
        <position position="539"/>
    </location>
    <ligand>
        <name>Zn(2+)</name>
        <dbReference type="ChEBI" id="CHEBI:29105"/>
        <label>2</label>
    </ligand>
</feature>
<evidence type="ECO:0000256" key="9">
    <source>
        <dbReference type="ARBA" id="ARBA00023125"/>
    </source>
</evidence>
<dbReference type="PANTHER" id="PTHR30580:SF0">
    <property type="entry name" value="PRIMOSOMAL PROTEIN N"/>
    <property type="match status" value="1"/>
</dbReference>
<evidence type="ECO:0000256" key="11">
    <source>
        <dbReference type="ARBA" id="ARBA00048988"/>
    </source>
</evidence>
<comment type="catalytic activity">
    <reaction evidence="11 12">
        <text>ATP + H2O = ADP + phosphate + H(+)</text>
        <dbReference type="Rhea" id="RHEA:13065"/>
        <dbReference type="ChEBI" id="CHEBI:15377"/>
        <dbReference type="ChEBI" id="CHEBI:15378"/>
        <dbReference type="ChEBI" id="CHEBI:30616"/>
        <dbReference type="ChEBI" id="CHEBI:43474"/>
        <dbReference type="ChEBI" id="CHEBI:456216"/>
        <dbReference type="EC" id="5.6.2.4"/>
    </reaction>
</comment>
<keyword evidence="10 12" id="KW-0413">Isomerase</keyword>
<evidence type="ECO:0000259" key="13">
    <source>
        <dbReference type="PROSITE" id="PS51192"/>
    </source>
</evidence>
<dbReference type="InterPro" id="IPR040498">
    <property type="entry name" value="PriA_CRR"/>
</dbReference>
<dbReference type="KEGG" id="jda:BW727_100545"/>
<dbReference type="GO" id="GO:0016887">
    <property type="term" value="F:ATP hydrolysis activity"/>
    <property type="evidence" value="ECO:0007669"/>
    <property type="project" value="RHEA"/>
</dbReference>
<dbReference type="InterPro" id="IPR027417">
    <property type="entry name" value="P-loop_NTPase"/>
</dbReference>
<dbReference type="Pfam" id="PF18319">
    <property type="entry name" value="Zn_ribbon_PriA"/>
    <property type="match status" value="1"/>
</dbReference>
<evidence type="ECO:0000256" key="8">
    <source>
        <dbReference type="ARBA" id="ARBA00022840"/>
    </source>
</evidence>
<dbReference type="SMART" id="SM00487">
    <property type="entry name" value="DEXDc"/>
    <property type="match status" value="1"/>
</dbReference>
<dbReference type="PANTHER" id="PTHR30580">
    <property type="entry name" value="PRIMOSOMAL PROTEIN N"/>
    <property type="match status" value="1"/>
</dbReference>
<keyword evidence="2 12" id="KW-0235">DNA replication</keyword>
<feature type="binding site" evidence="12">
    <location>
        <position position="552"/>
    </location>
    <ligand>
        <name>Zn(2+)</name>
        <dbReference type="ChEBI" id="CHEBI:29105"/>
        <label>1</label>
    </ligand>
</feature>
<evidence type="ECO:0000256" key="6">
    <source>
        <dbReference type="ARBA" id="ARBA00022806"/>
    </source>
</evidence>
<dbReference type="InterPro" id="IPR011545">
    <property type="entry name" value="DEAD/DEAH_box_helicase_dom"/>
</dbReference>
<dbReference type="OrthoDB" id="9759544at2"/>
<dbReference type="NCBIfam" id="NF004066">
    <property type="entry name" value="PRK05580.1-3"/>
    <property type="match status" value="1"/>
</dbReference>
<dbReference type="STRING" id="708126.BW727_100545"/>
<organism evidence="15 16">
    <name type="scientific">Jeotgalibaca dankookensis</name>
    <dbReference type="NCBI Taxonomy" id="708126"/>
    <lineage>
        <taxon>Bacteria</taxon>
        <taxon>Bacillati</taxon>
        <taxon>Bacillota</taxon>
        <taxon>Bacilli</taxon>
        <taxon>Lactobacillales</taxon>
        <taxon>Carnobacteriaceae</taxon>
        <taxon>Jeotgalibaca</taxon>
    </lineage>
</organism>
<evidence type="ECO:0000256" key="7">
    <source>
        <dbReference type="ARBA" id="ARBA00022833"/>
    </source>
</evidence>
<keyword evidence="8 12" id="KW-0067">ATP-binding</keyword>
<dbReference type="InterPro" id="IPR042115">
    <property type="entry name" value="PriA_3primeBD_sf"/>
</dbReference>
<evidence type="ECO:0000313" key="16">
    <source>
        <dbReference type="Proteomes" id="UP000188993"/>
    </source>
</evidence>
<dbReference type="Pfam" id="PF18074">
    <property type="entry name" value="PriA_C"/>
    <property type="match status" value="1"/>
</dbReference>
<comment type="catalytic activity">
    <reaction evidence="12">
        <text>Couples ATP hydrolysis with the unwinding of duplex DNA by translocating in the 3'-5' direction.</text>
        <dbReference type="EC" id="5.6.2.4"/>
    </reaction>
</comment>
<dbReference type="Proteomes" id="UP000188993">
    <property type="component" value="Chromosome"/>
</dbReference>
<comment type="similarity">
    <text evidence="12">Belongs to the helicase family. PriA subfamily.</text>
</comment>
<keyword evidence="9 12" id="KW-0238">DNA-binding</keyword>
<dbReference type="Gene3D" id="3.40.50.300">
    <property type="entry name" value="P-loop containing nucleotide triphosphate hydrolases"/>
    <property type="match status" value="2"/>
</dbReference>
<keyword evidence="6 12" id="KW-0347">Helicase</keyword>
<dbReference type="Pfam" id="PF00270">
    <property type="entry name" value="DEAD"/>
    <property type="match status" value="1"/>
</dbReference>
<dbReference type="GO" id="GO:0006302">
    <property type="term" value="P:double-strand break repair"/>
    <property type="evidence" value="ECO:0007669"/>
    <property type="project" value="InterPro"/>
</dbReference>
<feature type="binding site" evidence="12">
    <location>
        <position position="521"/>
    </location>
    <ligand>
        <name>Zn(2+)</name>
        <dbReference type="ChEBI" id="CHEBI:29105"/>
        <label>2</label>
    </ligand>
</feature>
<gene>
    <name evidence="15" type="primary">priA_2</name>
    <name evidence="12" type="synonym">priA</name>
    <name evidence="15" type="ORF">BW727_100545</name>
</gene>
<evidence type="ECO:0000256" key="5">
    <source>
        <dbReference type="ARBA" id="ARBA00022801"/>
    </source>
</evidence>
<dbReference type="FunFam" id="3.40.1440.60:FF:000001">
    <property type="entry name" value="Primosomal protein N"/>
    <property type="match status" value="1"/>
</dbReference>
<dbReference type="InterPro" id="IPR014001">
    <property type="entry name" value="Helicase_ATP-bd"/>
</dbReference>
<evidence type="ECO:0000313" key="15">
    <source>
        <dbReference type="EMBL" id="AQS52938.1"/>
    </source>
</evidence>
<dbReference type="CDD" id="cd18804">
    <property type="entry name" value="SF2_C_priA"/>
    <property type="match status" value="1"/>
</dbReference>
<dbReference type="GO" id="GO:1990077">
    <property type="term" value="C:primosome complex"/>
    <property type="evidence" value="ECO:0007669"/>
    <property type="project" value="UniProtKB-UniRule"/>
</dbReference>
<dbReference type="GO" id="GO:0006270">
    <property type="term" value="P:DNA replication initiation"/>
    <property type="evidence" value="ECO:0007669"/>
    <property type="project" value="TreeGrafter"/>
</dbReference>
<dbReference type="GO" id="GO:0005524">
    <property type="term" value="F:ATP binding"/>
    <property type="evidence" value="ECO:0007669"/>
    <property type="project" value="UniProtKB-UniRule"/>
</dbReference>
<evidence type="ECO:0000256" key="3">
    <source>
        <dbReference type="ARBA" id="ARBA00022723"/>
    </source>
</evidence>
<evidence type="ECO:0000256" key="10">
    <source>
        <dbReference type="ARBA" id="ARBA00023235"/>
    </source>
</evidence>
<evidence type="ECO:0000256" key="4">
    <source>
        <dbReference type="ARBA" id="ARBA00022741"/>
    </source>
</evidence>
<accession>A0A1S6IN06</accession>
<evidence type="ECO:0000256" key="12">
    <source>
        <dbReference type="HAMAP-Rule" id="MF_00983"/>
    </source>
</evidence>
<feature type="binding site" evidence="12">
    <location>
        <position position="518"/>
    </location>
    <ligand>
        <name>Zn(2+)</name>
        <dbReference type="ChEBI" id="CHEBI:29105"/>
        <label>2</label>
    </ligand>
</feature>
<dbReference type="RefSeq" id="WP_062467705.1">
    <property type="nucleotide sequence ID" value="NZ_BBYN01000001.1"/>
</dbReference>
<proteinExistence type="inferred from homology"/>
<dbReference type="Pfam" id="PF17764">
    <property type="entry name" value="PriA_3primeBD"/>
    <property type="match status" value="1"/>
</dbReference>
<keyword evidence="16" id="KW-1185">Reference proteome</keyword>
<keyword evidence="4 12" id="KW-0547">Nucleotide-binding</keyword>
<dbReference type="FunFam" id="3.40.50.300:FF:000489">
    <property type="entry name" value="Primosome assembly protein PriA"/>
    <property type="match status" value="1"/>
</dbReference>
<keyword evidence="1 12" id="KW-0639">Primosome</keyword>
<comment type="subunit">
    <text evidence="12">Component of the replication restart primosome.</text>
</comment>
<feature type="binding site" evidence="12">
    <location>
        <position position="509"/>
    </location>
    <ligand>
        <name>Zn(2+)</name>
        <dbReference type="ChEBI" id="CHEBI:29105"/>
        <label>1</label>
    </ligand>
</feature>
<dbReference type="Pfam" id="PF00271">
    <property type="entry name" value="Helicase_C"/>
    <property type="match status" value="1"/>
</dbReference>
<dbReference type="NCBIfam" id="TIGR00595">
    <property type="entry name" value="priA"/>
    <property type="match status" value="1"/>
</dbReference>
<dbReference type="Gene3D" id="3.40.1440.60">
    <property type="entry name" value="PriA, 3(prime) DNA-binding domain"/>
    <property type="match status" value="1"/>
</dbReference>
<sequence>MNQIAKVVVDVPVMQTNQPYDYVIPPELINRLEKGMRVEVPFGPRHIQGFIVDIVNQSDFVGKLKEIIRPLDLEPVLTPELLKLGEEMAEKIFAFRIHCYQTMLPPMLKAKYEKEFYLTNETYTEKQKDVFEGLQAISWDDAIEKELLPLLLEWKKQNVVDIRYLVKNQAKAKKVTVYQPNLLPVDIEKELNSLSQRAKSQRSLLKVIGDLEPEATLTKQEFFELFEVTNRTLQIGIKNGWLKSIEKEVYRNPLKNQMFPKTQAKVLNAGQLKAFDAVMKSIQEEKHDVFLLKGITGSGKTEVYLQLIGKVLDEGKTALMLVPEIALTPQMVHHFKGRFGEQVAVMHSRLSTGEKYDEWRKIKSGEARVVVGARSSIFSPVENVGIIIIDEEHETSYKQEENPKYHARNVAIHRGQYHHCPVVLGSATPSLESRARAQKNVFHLLELNERANQLALPDVEIVDMRQEFQNNNRGNFSLLLQEKIRDRLEKREQVVLLLNRRGYSSFIMCRDCGYVHECPNCDISMTFHMDTKGMKCHYCGHEENVPHRCPKCHGNQFRYFGTGTQKIENELQELFSQANIIRMDVDTTRKKGAHERLLASFGKGQADILLGTQMIAKGLDFPNVTLVGVINADTSLNLPDFRSSEKTFQLLTQVSGRAGRSTLAGEVIVQSFNPEHYAIKYAQNHNYDGFYRQEMALRHRGGYPPYYFTTQITVSDIDENKAQVKIYEINAFLRKKLGNKTVILGPSKSSIARMNNRYYFQLLIKYKNEPDLQNVLTEILNNSQKDNAKGLYISIDTEPINFF</sequence>
<dbReference type="GO" id="GO:0003677">
    <property type="term" value="F:DNA binding"/>
    <property type="evidence" value="ECO:0007669"/>
    <property type="project" value="UniProtKB-UniRule"/>
</dbReference>
<feature type="binding site" evidence="12">
    <location>
        <position position="536"/>
    </location>
    <ligand>
        <name>Zn(2+)</name>
        <dbReference type="ChEBI" id="CHEBI:29105"/>
        <label>2</label>
    </ligand>
</feature>
<keyword evidence="7 12" id="KW-0862">Zinc</keyword>
<evidence type="ECO:0000256" key="2">
    <source>
        <dbReference type="ARBA" id="ARBA00022705"/>
    </source>
</evidence>
<dbReference type="CDD" id="cd17929">
    <property type="entry name" value="DEXHc_priA"/>
    <property type="match status" value="1"/>
</dbReference>
<dbReference type="EC" id="5.6.2.4" evidence="12"/>
<evidence type="ECO:0000259" key="14">
    <source>
        <dbReference type="PROSITE" id="PS51194"/>
    </source>
</evidence>
<dbReference type="GO" id="GO:0008270">
    <property type="term" value="F:zinc ion binding"/>
    <property type="evidence" value="ECO:0007669"/>
    <property type="project" value="UniProtKB-UniRule"/>
</dbReference>
<dbReference type="AlphaFoldDB" id="A0A1S6IN06"/>
<dbReference type="InterPro" id="IPR041236">
    <property type="entry name" value="PriA_C"/>
</dbReference>
<dbReference type="GO" id="GO:0043138">
    <property type="term" value="F:3'-5' DNA helicase activity"/>
    <property type="evidence" value="ECO:0007669"/>
    <property type="project" value="UniProtKB-EC"/>
</dbReference>
<dbReference type="InterPro" id="IPR041222">
    <property type="entry name" value="PriA_3primeBD"/>
</dbReference>
<dbReference type="SUPFAM" id="SSF52540">
    <property type="entry name" value="P-loop containing nucleoside triphosphate hydrolases"/>
    <property type="match status" value="2"/>
</dbReference>
<dbReference type="GO" id="GO:0006310">
    <property type="term" value="P:DNA recombination"/>
    <property type="evidence" value="ECO:0007669"/>
    <property type="project" value="InterPro"/>
</dbReference>
<dbReference type="InterPro" id="IPR001650">
    <property type="entry name" value="Helicase_C-like"/>
</dbReference>
<dbReference type="SMART" id="SM00490">
    <property type="entry name" value="HELICc"/>
    <property type="match status" value="1"/>
</dbReference>
<dbReference type="HAMAP" id="MF_00983">
    <property type="entry name" value="PriA"/>
    <property type="match status" value="1"/>
</dbReference>
<dbReference type="InterPro" id="IPR005259">
    <property type="entry name" value="PriA"/>
</dbReference>
<comment type="cofactor">
    <cofactor evidence="12">
        <name>Zn(2+)</name>
        <dbReference type="ChEBI" id="CHEBI:29105"/>
    </cofactor>
    <text evidence="12">Binds 2 zinc ions per subunit.</text>
</comment>
<reference evidence="15 16" key="1">
    <citation type="journal article" date="2014" name="Int. J. Syst. Evol. Microbiol.">
        <title>Jeotgalibaca dankookensis gen. nov., sp. nov., a member of the family Carnobacteriaceae, isolated from seujeot (Korean traditional food).</title>
        <authorList>
            <person name="Lee D.G."/>
            <person name="Trujillo M.E."/>
            <person name="Kang H."/>
            <person name="Ahn T.Y."/>
        </authorList>
    </citation>
    <scope>NUCLEOTIDE SEQUENCE [LARGE SCALE GENOMIC DNA]</scope>
    <source>
        <strain evidence="15 16">EX-07</strain>
    </source>
</reference>
<keyword evidence="5 12" id="KW-0378">Hydrolase</keyword>
<dbReference type="GO" id="GO:0006269">
    <property type="term" value="P:DNA replication, synthesis of primer"/>
    <property type="evidence" value="ECO:0007669"/>
    <property type="project" value="UniProtKB-KW"/>
</dbReference>
<keyword evidence="3 12" id="KW-0479">Metal-binding</keyword>
<protein>
    <recommendedName>
        <fullName evidence="12">Replication restart protein PriA</fullName>
    </recommendedName>
    <alternativeName>
        <fullName evidence="12">ATP-dependent DNA helicase PriA</fullName>
        <ecNumber evidence="12">5.6.2.4</ecNumber>
    </alternativeName>
    <alternativeName>
        <fullName evidence="12">DNA 3'-5' helicase PriA</fullName>
    </alternativeName>
</protein>
<feature type="binding site" evidence="12">
    <location>
        <position position="549"/>
    </location>
    <ligand>
        <name>Zn(2+)</name>
        <dbReference type="ChEBI" id="CHEBI:29105"/>
        <label>1</label>
    </ligand>
</feature>
<feature type="domain" description="Helicase ATP-binding" evidence="13">
    <location>
        <begin position="281"/>
        <end position="447"/>
    </location>
</feature>